<keyword evidence="1" id="KW-0472">Membrane</keyword>
<organism evidence="2 3">
    <name type="scientific">Candidatus Kaiserbacteria bacterium RIFCSPHIGHO2_02_FULL_55_25</name>
    <dbReference type="NCBI Taxonomy" id="1798498"/>
    <lineage>
        <taxon>Bacteria</taxon>
        <taxon>Candidatus Kaiseribacteriota</taxon>
    </lineage>
</organism>
<reference evidence="2 3" key="1">
    <citation type="journal article" date="2016" name="Nat. Commun.">
        <title>Thousands of microbial genomes shed light on interconnected biogeochemical processes in an aquifer system.</title>
        <authorList>
            <person name="Anantharaman K."/>
            <person name="Brown C.T."/>
            <person name="Hug L.A."/>
            <person name="Sharon I."/>
            <person name="Castelle C.J."/>
            <person name="Probst A.J."/>
            <person name="Thomas B.C."/>
            <person name="Singh A."/>
            <person name="Wilkins M.J."/>
            <person name="Karaoz U."/>
            <person name="Brodie E.L."/>
            <person name="Williams K.H."/>
            <person name="Hubbard S.S."/>
            <person name="Banfield J.F."/>
        </authorList>
    </citation>
    <scope>NUCLEOTIDE SEQUENCE [LARGE SCALE GENOMIC DNA]</scope>
</reference>
<sequence>MQLSPRARRILFHEYPASAYIPEKPLVRMRMLAYDLRWLLTGLAVVCAIYAARHWFDLF</sequence>
<gene>
    <name evidence="2" type="ORF">A3C20_00780</name>
</gene>
<comment type="caution">
    <text evidence="2">The sequence shown here is derived from an EMBL/GenBank/DDBJ whole genome shotgun (WGS) entry which is preliminary data.</text>
</comment>
<feature type="transmembrane region" description="Helical" evidence="1">
    <location>
        <begin position="38"/>
        <end position="56"/>
    </location>
</feature>
<evidence type="ECO:0000313" key="3">
    <source>
        <dbReference type="Proteomes" id="UP000176914"/>
    </source>
</evidence>
<name>A0A1F6E702_9BACT</name>
<dbReference type="EMBL" id="MFLL01000011">
    <property type="protein sequence ID" value="OGG69485.1"/>
    <property type="molecule type" value="Genomic_DNA"/>
</dbReference>
<keyword evidence="1" id="KW-1133">Transmembrane helix</keyword>
<evidence type="ECO:0000313" key="2">
    <source>
        <dbReference type="EMBL" id="OGG69485.1"/>
    </source>
</evidence>
<keyword evidence="1" id="KW-0812">Transmembrane</keyword>
<protein>
    <submittedName>
        <fullName evidence="2">Uncharacterized protein</fullName>
    </submittedName>
</protein>
<dbReference type="AlphaFoldDB" id="A0A1F6E702"/>
<proteinExistence type="predicted"/>
<dbReference type="Proteomes" id="UP000176914">
    <property type="component" value="Unassembled WGS sequence"/>
</dbReference>
<accession>A0A1F6E702</accession>
<evidence type="ECO:0000256" key="1">
    <source>
        <dbReference type="SAM" id="Phobius"/>
    </source>
</evidence>